<evidence type="ECO:0000259" key="9">
    <source>
        <dbReference type="PROSITE" id="PS50105"/>
    </source>
</evidence>
<keyword evidence="7" id="KW-0520">NAD</keyword>
<keyword evidence="2" id="KW-0963">Cytoplasm</keyword>
<dbReference type="Proteomes" id="UP000475862">
    <property type="component" value="Unassembled WGS sequence"/>
</dbReference>
<accession>A0A6G0UA35</accession>
<reference evidence="10 11" key="1">
    <citation type="submission" date="2019-08" db="EMBL/GenBank/DDBJ databases">
        <title>The genome of the soybean aphid Biotype 1, its phylome, world population structure and adaptation to the North American continent.</title>
        <authorList>
            <person name="Giordano R."/>
            <person name="Donthu R.K."/>
            <person name="Hernandez A.G."/>
            <person name="Wright C.L."/>
            <person name="Zimin A.V."/>
        </authorList>
    </citation>
    <scope>NUCLEOTIDE SEQUENCE [LARGE SCALE GENOMIC DNA]</scope>
    <source>
        <tissue evidence="10">Whole aphids</tissue>
    </source>
</reference>
<dbReference type="SUPFAM" id="SSF48371">
    <property type="entry name" value="ARM repeat"/>
    <property type="match status" value="1"/>
</dbReference>
<dbReference type="PANTHER" id="PTHR22998:SF1">
    <property type="entry name" value="NAD(+) HYDROLASE SARM1"/>
    <property type="match status" value="1"/>
</dbReference>
<keyword evidence="11" id="KW-1185">Reference proteome</keyword>
<dbReference type="InterPro" id="IPR013761">
    <property type="entry name" value="SAM/pointed_sf"/>
</dbReference>
<dbReference type="EMBL" id="VYZN01000001">
    <property type="protein sequence ID" value="KAE9545630.1"/>
    <property type="molecule type" value="Genomic_DNA"/>
</dbReference>
<sequence>MLTFYLYNAPRIFTFTSETTPITRESLHVSVSVVLTKKYSITSVVAKIIQDPTRVVTIKIQDPTNVAISNLGPNSNGAITFASTIKQIHLDTNSVRKKLLPIKRSINIMAPGALMNKLKLNLSFNKNDARTNLNSEDTGITHQSTHIDSSSNNGESSPRMIKTRMEIKNDNYLFKRYLHDLDLIKDTMQSEDVENTLQWCLLYVENAVKGLFANNHANSQEPAVFTTLFYLVRKAWELPTCKLGYALCNRVRDCGLTDLLIKNCISEDPRLQFSSTRLLVECLNSENRDYVIKYGMVQIQQVIRKFRHQEKRTADQSIVITGLLAKLFEHSEETCMDVIEWGGLEIVVYECRRQDTTILQNCARALANLSLYGDSKIHKLMINNHAHIWLFTLAFNPRISVKYYALLAASVLATDKDIKAIMEKCDTLNLIDIFIAKHFPTDFDKIDKMLARYQSQDHLWLKRLVPVLSSDRREAHTFAAFHFCIKAYPQSQCLQSEIAETFKTIGAIIPLKELVVSGNKMTSSVAAQALQWIGEEVPRSLNKKVPRWTVKDVLQWFKSVGFEQLTESLTDDQMNGNWLLKLTEECLEKSLGMRNGIMRKRFMRELQKLKKLADYSYEDPTNLHSFLQSIQPDCSVYTYSIVNAGYNCYNIGSLTDDSLEHQCGIKNSFYRRIILNSIKGHHRQIYYKSNSF</sequence>
<evidence type="ECO:0000256" key="7">
    <source>
        <dbReference type="ARBA" id="ARBA00023027"/>
    </source>
</evidence>
<dbReference type="SUPFAM" id="SSF47769">
    <property type="entry name" value="SAM/Pointed domain"/>
    <property type="match status" value="2"/>
</dbReference>
<dbReference type="PROSITE" id="PS50105">
    <property type="entry name" value="SAM_DOMAIN"/>
    <property type="match status" value="1"/>
</dbReference>
<dbReference type="GO" id="GO:0034128">
    <property type="term" value="P:negative regulation of MyD88-independent toll-like receptor signaling pathway"/>
    <property type="evidence" value="ECO:0007669"/>
    <property type="project" value="InterPro"/>
</dbReference>
<keyword evidence="6" id="KW-0391">Immunity</keyword>
<evidence type="ECO:0000256" key="4">
    <source>
        <dbReference type="ARBA" id="ARBA00022737"/>
    </source>
</evidence>
<feature type="compositionally biased region" description="Polar residues" evidence="8">
    <location>
        <begin position="133"/>
        <end position="156"/>
    </location>
</feature>
<keyword evidence="4" id="KW-0677">Repeat</keyword>
<comment type="caution">
    <text evidence="10">The sequence shown here is derived from an EMBL/GenBank/DDBJ whole genome shotgun (WGS) entry which is preliminary data.</text>
</comment>
<evidence type="ECO:0000256" key="3">
    <source>
        <dbReference type="ARBA" id="ARBA00022588"/>
    </source>
</evidence>
<comment type="subcellular location">
    <subcellularLocation>
        <location evidence="1">Cytoplasm</location>
    </subcellularLocation>
</comment>
<evidence type="ECO:0000313" key="10">
    <source>
        <dbReference type="EMBL" id="KAE9545630.1"/>
    </source>
</evidence>
<dbReference type="Gene3D" id="1.25.10.10">
    <property type="entry name" value="Leucine-rich Repeat Variant"/>
    <property type="match status" value="1"/>
</dbReference>
<evidence type="ECO:0000256" key="2">
    <source>
        <dbReference type="ARBA" id="ARBA00022490"/>
    </source>
</evidence>
<keyword evidence="3" id="KW-0399">Innate immunity</keyword>
<dbReference type="GO" id="GO:0048678">
    <property type="term" value="P:response to axon injury"/>
    <property type="evidence" value="ECO:0007669"/>
    <property type="project" value="InterPro"/>
</dbReference>
<dbReference type="InterPro" id="IPR016024">
    <property type="entry name" value="ARM-type_fold"/>
</dbReference>
<evidence type="ECO:0000256" key="6">
    <source>
        <dbReference type="ARBA" id="ARBA00022859"/>
    </source>
</evidence>
<feature type="region of interest" description="Disordered" evidence="8">
    <location>
        <begin position="133"/>
        <end position="159"/>
    </location>
</feature>
<protein>
    <recommendedName>
        <fullName evidence="9">SAM domain-containing protein</fullName>
    </recommendedName>
</protein>
<dbReference type="SMART" id="SM00454">
    <property type="entry name" value="SAM"/>
    <property type="match status" value="2"/>
</dbReference>
<dbReference type="InterPro" id="IPR001660">
    <property type="entry name" value="SAM"/>
</dbReference>
<dbReference type="AlphaFoldDB" id="A0A6G0UA35"/>
<evidence type="ECO:0000256" key="5">
    <source>
        <dbReference type="ARBA" id="ARBA00022801"/>
    </source>
</evidence>
<keyword evidence="5" id="KW-0378">Hydrolase</keyword>
<dbReference type="Pfam" id="PF07647">
    <property type="entry name" value="SAM_2"/>
    <property type="match status" value="1"/>
</dbReference>
<dbReference type="GO" id="GO:0045087">
    <property type="term" value="P:innate immune response"/>
    <property type="evidence" value="ECO:0007669"/>
    <property type="project" value="UniProtKB-KW"/>
</dbReference>
<dbReference type="PANTHER" id="PTHR22998">
    <property type="entry name" value="SARM1"/>
    <property type="match status" value="1"/>
</dbReference>
<dbReference type="GO" id="GO:0035591">
    <property type="term" value="F:signaling adaptor activity"/>
    <property type="evidence" value="ECO:0007669"/>
    <property type="project" value="InterPro"/>
</dbReference>
<proteinExistence type="predicted"/>
<dbReference type="GO" id="GO:0030425">
    <property type="term" value="C:dendrite"/>
    <property type="evidence" value="ECO:0007669"/>
    <property type="project" value="TreeGrafter"/>
</dbReference>
<dbReference type="Gene3D" id="1.10.150.50">
    <property type="entry name" value="Transcription Factor, Ets-1"/>
    <property type="match status" value="2"/>
</dbReference>
<evidence type="ECO:0000256" key="1">
    <source>
        <dbReference type="ARBA" id="ARBA00004496"/>
    </source>
</evidence>
<dbReference type="InterPro" id="IPR011989">
    <property type="entry name" value="ARM-like"/>
</dbReference>
<gene>
    <name evidence="10" type="ORF">AGLY_001173</name>
</gene>
<organism evidence="10 11">
    <name type="scientific">Aphis glycines</name>
    <name type="common">Soybean aphid</name>
    <dbReference type="NCBI Taxonomy" id="307491"/>
    <lineage>
        <taxon>Eukaryota</taxon>
        <taxon>Metazoa</taxon>
        <taxon>Ecdysozoa</taxon>
        <taxon>Arthropoda</taxon>
        <taxon>Hexapoda</taxon>
        <taxon>Insecta</taxon>
        <taxon>Pterygota</taxon>
        <taxon>Neoptera</taxon>
        <taxon>Paraneoptera</taxon>
        <taxon>Hemiptera</taxon>
        <taxon>Sternorrhyncha</taxon>
        <taxon>Aphidomorpha</taxon>
        <taxon>Aphidoidea</taxon>
        <taxon>Aphididae</taxon>
        <taxon>Aphidini</taxon>
        <taxon>Aphis</taxon>
        <taxon>Aphis</taxon>
    </lineage>
</organism>
<dbReference type="OrthoDB" id="202764at2759"/>
<evidence type="ECO:0000313" key="11">
    <source>
        <dbReference type="Proteomes" id="UP000475862"/>
    </source>
</evidence>
<dbReference type="InterPro" id="IPR039184">
    <property type="entry name" value="SARM1"/>
</dbReference>
<dbReference type="GO" id="GO:0005737">
    <property type="term" value="C:cytoplasm"/>
    <property type="evidence" value="ECO:0007669"/>
    <property type="project" value="UniProtKB-SubCell"/>
</dbReference>
<evidence type="ECO:0000256" key="8">
    <source>
        <dbReference type="SAM" id="MobiDB-lite"/>
    </source>
</evidence>
<feature type="domain" description="SAM" evidence="9">
    <location>
        <begin position="548"/>
        <end position="612"/>
    </location>
</feature>
<name>A0A6G0UA35_APHGL</name>
<dbReference type="GO" id="GO:0003953">
    <property type="term" value="F:NAD+ nucleosidase activity"/>
    <property type="evidence" value="ECO:0007669"/>
    <property type="project" value="InterPro"/>
</dbReference>